<accession>A0A0N0V5P2</accession>
<name>A0A0N0V5P2_FUSLA</name>
<keyword evidence="3" id="KW-1185">Reference proteome</keyword>
<evidence type="ECO:0000259" key="1">
    <source>
        <dbReference type="PROSITE" id="PS50053"/>
    </source>
</evidence>
<feature type="domain" description="Ubiquitin-like" evidence="1">
    <location>
        <begin position="197"/>
        <end position="272"/>
    </location>
</feature>
<dbReference type="Proteomes" id="UP000037904">
    <property type="component" value="Unassembled WGS sequence"/>
</dbReference>
<comment type="caution">
    <text evidence="2">The sequence shown here is derived from an EMBL/GenBank/DDBJ whole genome shotgun (WGS) entry which is preliminary data.</text>
</comment>
<reference evidence="2 3" key="1">
    <citation type="submission" date="2015-04" db="EMBL/GenBank/DDBJ databases">
        <title>The draft genome sequence of Fusarium langsethiae, a T-2/HT-2 mycotoxin producer.</title>
        <authorList>
            <person name="Lysoe E."/>
            <person name="Divon H.H."/>
            <person name="Terzi V."/>
            <person name="Orru L."/>
            <person name="Lamontanara A."/>
            <person name="Kolseth A.-K."/>
            <person name="Frandsen R.J."/>
            <person name="Nielsen K."/>
            <person name="Thrane U."/>
        </authorList>
    </citation>
    <scope>NUCLEOTIDE SEQUENCE [LARGE SCALE GENOMIC DNA]</scope>
    <source>
        <strain evidence="2 3">Fl201059</strain>
    </source>
</reference>
<sequence length="447" mass="50126">MLEKLTPWSPMTEVTNNIKIDDLEISFKRTVRVPDNKHANSLPPDMGEFPLFKVDDYAKNLPMNIAQKGGLLFPMYQREALWIGFKCIQRYVIRIFVGGVNAVSGEPQASNAATSLRRRTLISQGKSVQDYLVVPGQCWLDGVAVEQGEVRQFVAMPARTGHSIESQMTNEEVTGGIQFEITRLDFEFREIKMGDEVNVVVRCLGGRYISLKASKLDTVAELKTRFEAKEKVPAHLLRFTCGRLQLEDHRTLASYKLPGYIVLQAYLRLRGGGDASAEMHMSAGGRISQSIVALQKRRYSKTVPITFNVQVLNSESFERVTGNMPPECPVPAETYAEWEYPFFTLFEEPSTISGDFNGLRLIADIDQISEPSMPADMPVVDVVTQQVCPRDKVGAVGLLNPQGSDQEVKLEWELVERLQKMQTLFEPVTYSELLKARRGSASRVAPV</sequence>
<dbReference type="OrthoDB" id="1658288at2759"/>
<dbReference type="AlphaFoldDB" id="A0A0N0V5P2"/>
<evidence type="ECO:0000313" key="2">
    <source>
        <dbReference type="EMBL" id="KPA38135.1"/>
    </source>
</evidence>
<dbReference type="Pfam" id="PF00240">
    <property type="entry name" value="ubiquitin"/>
    <property type="match status" value="1"/>
</dbReference>
<dbReference type="PROSITE" id="PS50053">
    <property type="entry name" value="UBIQUITIN_2"/>
    <property type="match status" value="1"/>
</dbReference>
<dbReference type="SUPFAM" id="SSF54236">
    <property type="entry name" value="Ubiquitin-like"/>
    <property type="match status" value="1"/>
</dbReference>
<proteinExistence type="predicted"/>
<organism evidence="2 3">
    <name type="scientific">Fusarium langsethiae</name>
    <dbReference type="NCBI Taxonomy" id="179993"/>
    <lineage>
        <taxon>Eukaryota</taxon>
        <taxon>Fungi</taxon>
        <taxon>Dikarya</taxon>
        <taxon>Ascomycota</taxon>
        <taxon>Pezizomycotina</taxon>
        <taxon>Sordariomycetes</taxon>
        <taxon>Hypocreomycetidae</taxon>
        <taxon>Hypocreales</taxon>
        <taxon>Nectriaceae</taxon>
        <taxon>Fusarium</taxon>
    </lineage>
</organism>
<dbReference type="SMART" id="SM00213">
    <property type="entry name" value="UBQ"/>
    <property type="match status" value="1"/>
</dbReference>
<protein>
    <submittedName>
        <fullName evidence="2">Integral membrane protein</fullName>
    </submittedName>
</protein>
<dbReference type="CDD" id="cd17039">
    <property type="entry name" value="Ubl_ubiquitin_like"/>
    <property type="match status" value="1"/>
</dbReference>
<gene>
    <name evidence="2" type="ORF">FLAG1_09035</name>
</gene>
<dbReference type="EMBL" id="JXCE01000312">
    <property type="protein sequence ID" value="KPA38135.1"/>
    <property type="molecule type" value="Genomic_DNA"/>
</dbReference>
<dbReference type="InterPro" id="IPR000626">
    <property type="entry name" value="Ubiquitin-like_dom"/>
</dbReference>
<evidence type="ECO:0000313" key="3">
    <source>
        <dbReference type="Proteomes" id="UP000037904"/>
    </source>
</evidence>
<dbReference type="InterPro" id="IPR029071">
    <property type="entry name" value="Ubiquitin-like_domsf"/>
</dbReference>
<dbReference type="Gene3D" id="3.10.20.90">
    <property type="entry name" value="Phosphatidylinositol 3-kinase Catalytic Subunit, Chain A, domain 1"/>
    <property type="match status" value="1"/>
</dbReference>